<sequence>MQLNTKTVLLAIAAALASTAAASPASLLARQYEGPEADCCSCDLLNPGPGNYVCVVPLLDICPMPLIACPYNKETHEECCCCDTSRLAMRCKAVPKGSECSCPVANCPFRFEESYLP</sequence>
<dbReference type="AlphaFoldDB" id="A0A5Q4BGV2"/>
<reference evidence="2 3" key="1">
    <citation type="journal article" date="2019" name="Sci. Rep.">
        <title>Colletotrichum shisoi sp. nov., an anthracnose pathogen of Perilla frutescens in Japan: molecular phylogenetic, morphological and genomic evidence.</title>
        <authorList>
            <person name="Gan P."/>
            <person name="Tsushima A."/>
            <person name="Hiroyama R."/>
            <person name="Narusaka M."/>
            <person name="Takano Y."/>
            <person name="Narusaka Y."/>
            <person name="Kawaradani M."/>
            <person name="Damm U."/>
            <person name="Shirasu K."/>
        </authorList>
    </citation>
    <scope>NUCLEOTIDE SEQUENCE [LARGE SCALE GENOMIC DNA]</scope>
    <source>
        <strain evidence="2 3">PG-2018a</strain>
    </source>
</reference>
<accession>A0A5Q4BGV2</accession>
<feature type="signal peptide" evidence="1">
    <location>
        <begin position="1"/>
        <end position="22"/>
    </location>
</feature>
<proteinExistence type="predicted"/>
<gene>
    <name evidence="2" type="ORF">CSHISOI_09514</name>
</gene>
<evidence type="ECO:0000256" key="1">
    <source>
        <dbReference type="SAM" id="SignalP"/>
    </source>
</evidence>
<feature type="chain" id="PRO_5024878897" description="Secreted protein" evidence="1">
    <location>
        <begin position="23"/>
        <end position="117"/>
    </location>
</feature>
<keyword evidence="1" id="KW-0732">Signal</keyword>
<evidence type="ECO:0008006" key="4">
    <source>
        <dbReference type="Google" id="ProtNLM"/>
    </source>
</evidence>
<dbReference type="EMBL" id="PUHP01001395">
    <property type="protein sequence ID" value="TQN65927.1"/>
    <property type="molecule type" value="Genomic_DNA"/>
</dbReference>
<organism evidence="2 3">
    <name type="scientific">Colletotrichum shisoi</name>
    <dbReference type="NCBI Taxonomy" id="2078593"/>
    <lineage>
        <taxon>Eukaryota</taxon>
        <taxon>Fungi</taxon>
        <taxon>Dikarya</taxon>
        <taxon>Ascomycota</taxon>
        <taxon>Pezizomycotina</taxon>
        <taxon>Sordariomycetes</taxon>
        <taxon>Hypocreomycetidae</taxon>
        <taxon>Glomerellales</taxon>
        <taxon>Glomerellaceae</taxon>
        <taxon>Colletotrichum</taxon>
        <taxon>Colletotrichum destructivum species complex</taxon>
    </lineage>
</organism>
<comment type="caution">
    <text evidence="2">The sequence shown here is derived from an EMBL/GenBank/DDBJ whole genome shotgun (WGS) entry which is preliminary data.</text>
</comment>
<evidence type="ECO:0000313" key="2">
    <source>
        <dbReference type="EMBL" id="TQN65927.1"/>
    </source>
</evidence>
<keyword evidence="3" id="KW-1185">Reference proteome</keyword>
<protein>
    <recommendedName>
        <fullName evidence="4">Secreted protein</fullName>
    </recommendedName>
</protein>
<dbReference type="Proteomes" id="UP000326340">
    <property type="component" value="Unassembled WGS sequence"/>
</dbReference>
<name>A0A5Q4BGV2_9PEZI</name>
<dbReference type="OrthoDB" id="4788884at2759"/>
<evidence type="ECO:0000313" key="3">
    <source>
        <dbReference type="Proteomes" id="UP000326340"/>
    </source>
</evidence>